<dbReference type="PANTHER" id="PTHR43280:SF29">
    <property type="entry name" value="ARAC-FAMILY TRANSCRIPTIONAL REGULATOR"/>
    <property type="match status" value="1"/>
</dbReference>
<dbReference type="EMBL" id="CAJVCE010000001">
    <property type="protein sequence ID" value="CAG7618415.1"/>
    <property type="molecule type" value="Genomic_DNA"/>
</dbReference>
<evidence type="ECO:0000313" key="4">
    <source>
        <dbReference type="Proteomes" id="UP000730618"/>
    </source>
</evidence>
<evidence type="ECO:0000256" key="1">
    <source>
        <dbReference type="ARBA" id="ARBA00023125"/>
    </source>
</evidence>
<dbReference type="PANTHER" id="PTHR43280">
    <property type="entry name" value="ARAC-FAMILY TRANSCRIPTIONAL REGULATOR"/>
    <property type="match status" value="1"/>
</dbReference>
<dbReference type="InterPro" id="IPR018060">
    <property type="entry name" value="HTH_AraC"/>
</dbReference>
<dbReference type="Proteomes" id="UP000730618">
    <property type="component" value="Unassembled WGS sequence"/>
</dbReference>
<name>A0ABM8VB50_9BACL</name>
<dbReference type="CDD" id="cd02208">
    <property type="entry name" value="cupin_RmlC-like"/>
    <property type="match status" value="1"/>
</dbReference>
<evidence type="ECO:0000313" key="3">
    <source>
        <dbReference type="EMBL" id="CAG7618415.1"/>
    </source>
</evidence>
<dbReference type="SMART" id="SM00342">
    <property type="entry name" value="HTH_ARAC"/>
    <property type="match status" value="1"/>
</dbReference>
<keyword evidence="1" id="KW-0238">DNA-binding</keyword>
<gene>
    <name evidence="3" type="primary">melR_2</name>
    <name evidence="3" type="ORF">PAECIP111802_00516</name>
</gene>
<comment type="caution">
    <text evidence="3">The sequence shown here is derived from an EMBL/GenBank/DDBJ whole genome shotgun (WGS) entry which is preliminary data.</text>
</comment>
<reference evidence="3 4" key="1">
    <citation type="submission" date="2021-06" db="EMBL/GenBank/DDBJ databases">
        <authorList>
            <person name="Criscuolo A."/>
        </authorList>
    </citation>
    <scope>NUCLEOTIDE SEQUENCE [LARGE SCALE GENOMIC DNA]</scope>
    <source>
        <strain evidence="4">CIP 111802</strain>
    </source>
</reference>
<dbReference type="InterPro" id="IPR003313">
    <property type="entry name" value="AraC-bd"/>
</dbReference>
<dbReference type="PROSITE" id="PS01124">
    <property type="entry name" value="HTH_ARAC_FAMILY_2"/>
    <property type="match status" value="1"/>
</dbReference>
<dbReference type="RefSeq" id="WP_218096874.1">
    <property type="nucleotide sequence ID" value="NZ_CAJVCE010000001.1"/>
</dbReference>
<sequence>MKINFTIDKQSSLRIILYTPEVYVEPTHWHDCIEIGYCLSGKGRFYFGDKTYAVQPGDVYVVNHLERHIAVSEPEDPSTFLFLLFEMVTLEQIDPDLTMPFIYKPEEFDNRIDAEHPIAQEIGVLMKRIWRENQQKQTAYPKIMRSVLLLICSLLDRYSRETRILSQTSRVLSKYNAIQPALTYIRKNYHEELSLEDVAAQLSLSPSRTRHLFYETIGEGFKTYLLHTRVNEAKRLLLQTDRSITDIYLQCGFQSTASFYRAFKKNAGMSPVEYRERSLTRALTHDYEKMEVLLQ</sequence>
<keyword evidence="4" id="KW-1185">Reference proteome</keyword>
<dbReference type="Pfam" id="PF02311">
    <property type="entry name" value="AraC_binding"/>
    <property type="match status" value="1"/>
</dbReference>
<organism evidence="3 4">
    <name type="scientific">Paenibacillus allorhizosphaerae</name>
    <dbReference type="NCBI Taxonomy" id="2849866"/>
    <lineage>
        <taxon>Bacteria</taxon>
        <taxon>Bacillati</taxon>
        <taxon>Bacillota</taxon>
        <taxon>Bacilli</taxon>
        <taxon>Bacillales</taxon>
        <taxon>Paenibacillaceae</taxon>
        <taxon>Paenibacillus</taxon>
    </lineage>
</organism>
<protein>
    <submittedName>
        <fullName evidence="3">Melibiose operon regulatory protein</fullName>
    </submittedName>
</protein>
<dbReference type="Pfam" id="PF12833">
    <property type="entry name" value="HTH_18"/>
    <property type="match status" value="1"/>
</dbReference>
<evidence type="ECO:0000259" key="2">
    <source>
        <dbReference type="PROSITE" id="PS01124"/>
    </source>
</evidence>
<feature type="domain" description="HTH araC/xylS-type" evidence="2">
    <location>
        <begin position="179"/>
        <end position="277"/>
    </location>
</feature>
<accession>A0ABM8VB50</accession>
<proteinExistence type="predicted"/>